<keyword evidence="5 8" id="KW-0812">Transmembrane</keyword>
<protein>
    <submittedName>
        <fullName evidence="9">BCCT family transporter</fullName>
    </submittedName>
</protein>
<evidence type="ECO:0000256" key="4">
    <source>
        <dbReference type="ARBA" id="ARBA00022475"/>
    </source>
</evidence>
<dbReference type="Pfam" id="PF02028">
    <property type="entry name" value="BCCT"/>
    <property type="match status" value="1"/>
</dbReference>
<gene>
    <name evidence="9" type="ORF">ACFSUO_11070</name>
</gene>
<keyword evidence="7 8" id="KW-0472">Membrane</keyword>
<dbReference type="Proteomes" id="UP001597502">
    <property type="component" value="Unassembled WGS sequence"/>
</dbReference>
<dbReference type="EMBL" id="JBHUNA010000023">
    <property type="protein sequence ID" value="MFD2761507.1"/>
    <property type="molecule type" value="Genomic_DNA"/>
</dbReference>
<dbReference type="InterPro" id="IPR000060">
    <property type="entry name" value="BCCT_transptr"/>
</dbReference>
<organism evidence="9 10">
    <name type="scientific">Lentibacillus juripiscarius</name>
    <dbReference type="NCBI Taxonomy" id="257446"/>
    <lineage>
        <taxon>Bacteria</taxon>
        <taxon>Bacillati</taxon>
        <taxon>Bacillota</taxon>
        <taxon>Bacilli</taxon>
        <taxon>Bacillales</taxon>
        <taxon>Bacillaceae</taxon>
        <taxon>Lentibacillus</taxon>
    </lineage>
</organism>
<keyword evidence="6 8" id="KW-1133">Transmembrane helix</keyword>
<keyword evidence="3" id="KW-0813">Transport</keyword>
<accession>A0ABW5V6W4</accession>
<feature type="transmembrane region" description="Helical" evidence="8">
    <location>
        <begin position="343"/>
        <end position="362"/>
    </location>
</feature>
<evidence type="ECO:0000256" key="1">
    <source>
        <dbReference type="ARBA" id="ARBA00004651"/>
    </source>
</evidence>
<reference evidence="10" key="1">
    <citation type="journal article" date="2019" name="Int. J. Syst. Evol. Microbiol.">
        <title>The Global Catalogue of Microorganisms (GCM) 10K type strain sequencing project: providing services to taxonomists for standard genome sequencing and annotation.</title>
        <authorList>
            <consortium name="The Broad Institute Genomics Platform"/>
            <consortium name="The Broad Institute Genome Sequencing Center for Infectious Disease"/>
            <person name="Wu L."/>
            <person name="Ma J."/>
        </authorList>
    </citation>
    <scope>NUCLEOTIDE SEQUENCE [LARGE SCALE GENOMIC DNA]</scope>
    <source>
        <strain evidence="10">TISTR 1535</strain>
    </source>
</reference>
<dbReference type="InterPro" id="IPR018093">
    <property type="entry name" value="BCCT_CS"/>
</dbReference>
<feature type="transmembrane region" description="Helical" evidence="8">
    <location>
        <begin position="314"/>
        <end position="331"/>
    </location>
</feature>
<evidence type="ECO:0000256" key="2">
    <source>
        <dbReference type="ARBA" id="ARBA00005658"/>
    </source>
</evidence>
<dbReference type="RefSeq" id="WP_382394076.1">
    <property type="nucleotide sequence ID" value="NZ_JBHUNA010000023.1"/>
</dbReference>
<feature type="transmembrane region" description="Helical" evidence="8">
    <location>
        <begin position="444"/>
        <end position="462"/>
    </location>
</feature>
<dbReference type="PANTHER" id="PTHR30047:SF7">
    <property type="entry name" value="HIGH-AFFINITY CHOLINE TRANSPORT PROTEIN"/>
    <property type="match status" value="1"/>
</dbReference>
<feature type="transmembrane region" description="Helical" evidence="8">
    <location>
        <begin position="47"/>
        <end position="67"/>
    </location>
</feature>
<evidence type="ECO:0000256" key="5">
    <source>
        <dbReference type="ARBA" id="ARBA00022692"/>
    </source>
</evidence>
<feature type="transmembrane region" description="Helical" evidence="8">
    <location>
        <begin position="187"/>
        <end position="206"/>
    </location>
</feature>
<feature type="transmembrane region" description="Helical" evidence="8">
    <location>
        <begin position="136"/>
        <end position="158"/>
    </location>
</feature>
<evidence type="ECO:0000256" key="6">
    <source>
        <dbReference type="ARBA" id="ARBA00022989"/>
    </source>
</evidence>
<keyword evidence="4" id="KW-1003">Cell membrane</keyword>
<feature type="transmembrane region" description="Helical" evidence="8">
    <location>
        <begin position="226"/>
        <end position="247"/>
    </location>
</feature>
<name>A0ABW5V6W4_9BACI</name>
<comment type="similarity">
    <text evidence="2">Belongs to the BCCT transporter (TC 2.A.15) family.</text>
</comment>
<evidence type="ECO:0000256" key="8">
    <source>
        <dbReference type="SAM" id="Phobius"/>
    </source>
</evidence>
<dbReference type="PANTHER" id="PTHR30047">
    <property type="entry name" value="HIGH-AFFINITY CHOLINE TRANSPORT PROTEIN-RELATED"/>
    <property type="match status" value="1"/>
</dbReference>
<sequence length="531" mass="58383">MEQSKISKSVFFSALTLIAFIIAPVLINQEKGSQLLNTILNFLTGKFGAFYLLGAFIVFLIVLYLAFGKYGHIKLGDTKPEFSVLSWIAMMFTATAGSSLVFWGFIEWAHYYNSPPPFGIEPNSAEAAKWASTYGIFHWGFMGFVIYCLPSIALAYAVHVRKIPTLKLSSACRGVLGDKVDGWIGKAIDVFFMIGIVGGVGTSLGLGTPMLSEAISEVTIIPPSLWLDVGILLVWTLIFSGSLYFGLQKGLKVLSDINIYLYILFLFLFLVFGPTLFIINKMVGSLGLLLNNFMRMSFPMDAVGGSTFAQDWTIFYWGWWFAFASYMAMFTARISKGRTIKGLVLAMCGGGSVGCLLAFGFFGNTSLYYELNNIVPIMDIMSAEGAPAAIVATINNLPIGGTLLLLFFIVFCFIFLATTIDSAAYTLSTVSLADSKAVREPARWIRLFWGGVLCSVSVILLYGNGLDALQTLAVITGFPILFIYIIVTLSLFKWLKEDHPGYKTQKFNKKSYSIRDADIPPANQGSSRLDK</sequence>
<feature type="transmembrane region" description="Helical" evidence="8">
    <location>
        <begin position="259"/>
        <end position="279"/>
    </location>
</feature>
<comment type="subcellular location">
    <subcellularLocation>
        <location evidence="1">Cell membrane</location>
        <topology evidence="1">Multi-pass membrane protein</topology>
    </subcellularLocation>
</comment>
<dbReference type="PROSITE" id="PS01303">
    <property type="entry name" value="BCCT"/>
    <property type="match status" value="1"/>
</dbReference>
<evidence type="ECO:0000256" key="7">
    <source>
        <dbReference type="ARBA" id="ARBA00023136"/>
    </source>
</evidence>
<dbReference type="NCBIfam" id="TIGR00842">
    <property type="entry name" value="bcct"/>
    <property type="match status" value="1"/>
</dbReference>
<evidence type="ECO:0000313" key="10">
    <source>
        <dbReference type="Proteomes" id="UP001597502"/>
    </source>
</evidence>
<feature type="transmembrane region" description="Helical" evidence="8">
    <location>
        <begin position="468"/>
        <end position="492"/>
    </location>
</feature>
<evidence type="ECO:0000313" key="9">
    <source>
        <dbReference type="EMBL" id="MFD2761507.1"/>
    </source>
</evidence>
<feature type="transmembrane region" description="Helical" evidence="8">
    <location>
        <begin position="87"/>
        <end position="106"/>
    </location>
</feature>
<proteinExistence type="inferred from homology"/>
<feature type="transmembrane region" description="Helical" evidence="8">
    <location>
        <begin position="403"/>
        <end position="424"/>
    </location>
</feature>
<feature type="transmembrane region" description="Helical" evidence="8">
    <location>
        <begin position="9"/>
        <end position="27"/>
    </location>
</feature>
<evidence type="ECO:0000256" key="3">
    <source>
        <dbReference type="ARBA" id="ARBA00022448"/>
    </source>
</evidence>
<comment type="caution">
    <text evidence="9">The sequence shown here is derived from an EMBL/GenBank/DDBJ whole genome shotgun (WGS) entry which is preliminary data.</text>
</comment>
<keyword evidence="10" id="KW-1185">Reference proteome</keyword>